<dbReference type="AlphaFoldDB" id="A0A4R9K7K9"/>
<dbReference type="Pfam" id="PF09345">
    <property type="entry name" value="SiaC"/>
    <property type="match status" value="1"/>
</dbReference>
<dbReference type="Proteomes" id="UP000297693">
    <property type="component" value="Unassembled WGS sequence"/>
</dbReference>
<organism evidence="2 3">
    <name type="scientific">Leptospira ognonensis</name>
    <dbReference type="NCBI Taxonomy" id="2484945"/>
    <lineage>
        <taxon>Bacteria</taxon>
        <taxon>Pseudomonadati</taxon>
        <taxon>Spirochaetota</taxon>
        <taxon>Spirochaetia</taxon>
        <taxon>Leptospirales</taxon>
        <taxon>Leptospiraceae</taxon>
        <taxon>Leptospira</taxon>
    </lineage>
</organism>
<sequence>METIRIASTKNSPEVTLDFENGLAEVAGESYPENAVSFFKPVFEWLNHTISQKKPFKFLFKLDYFNTSSSKCIIDILDLLQIYHSNGGKINVEWYYRQDDEDMKDTGEEFLEDVDLPHELIAYK</sequence>
<protein>
    <submittedName>
        <fullName evidence="2">DUF1987 domain-containing protein</fullName>
    </submittedName>
</protein>
<evidence type="ECO:0000259" key="1">
    <source>
        <dbReference type="Pfam" id="PF09345"/>
    </source>
</evidence>
<gene>
    <name evidence="2" type="ORF">EHQ58_03625</name>
</gene>
<dbReference type="InterPro" id="IPR018530">
    <property type="entry name" value="SiaC"/>
</dbReference>
<keyword evidence="3" id="KW-1185">Reference proteome</keyword>
<comment type="caution">
    <text evidence="2">The sequence shown here is derived from an EMBL/GenBank/DDBJ whole genome shotgun (WGS) entry which is preliminary data.</text>
</comment>
<proteinExistence type="predicted"/>
<accession>A0A4R9K7K9</accession>
<name>A0A4R9K7K9_9LEPT</name>
<dbReference type="EMBL" id="RQGD01000010">
    <property type="protein sequence ID" value="TGL62299.1"/>
    <property type="molecule type" value="Genomic_DNA"/>
</dbReference>
<evidence type="ECO:0000313" key="3">
    <source>
        <dbReference type="Proteomes" id="UP000297693"/>
    </source>
</evidence>
<dbReference type="RefSeq" id="WP_135622065.1">
    <property type="nucleotide sequence ID" value="NZ_RQGD01000010.1"/>
</dbReference>
<dbReference type="OrthoDB" id="5297629at2"/>
<feature type="domain" description="SiaC family regulatory phosphoprotein" evidence="1">
    <location>
        <begin position="6"/>
        <end position="122"/>
    </location>
</feature>
<evidence type="ECO:0000313" key="2">
    <source>
        <dbReference type="EMBL" id="TGL62299.1"/>
    </source>
</evidence>
<reference evidence="2" key="1">
    <citation type="journal article" date="2019" name="PLoS Negl. Trop. Dis.">
        <title>Revisiting the worldwide diversity of Leptospira species in the environment.</title>
        <authorList>
            <person name="Vincent A.T."/>
            <person name="Schiettekatte O."/>
            <person name="Bourhy P."/>
            <person name="Veyrier F.J."/>
            <person name="Picardeau M."/>
        </authorList>
    </citation>
    <scope>NUCLEOTIDE SEQUENCE [LARGE SCALE GENOMIC DNA]</scope>
    <source>
        <strain evidence="2">201702476</strain>
    </source>
</reference>